<keyword evidence="2" id="KW-0732">Signal</keyword>
<sequence length="309" mass="35444">MKVIRLLLCSILIASFSCKNNAENNQDHSPEKDNPATGKVQVQGHRGDRGNLPENSIPAFLSAVEKGADVLELDVVVSQDKKIVVSHEPVMLALYMLTPDGDSIAKENEKDYNLYKMDYDSIRKFDSGSRKNRLFPDQKSQKTYKPLLSEVIDTVENYIQVNDLDEVKYNIEIKSSERNYGIFQPEPDEFVDLVMNIVVEKGIKDKVNLQSFDVHILQILNEKYPDTEVAYLVSKEGIDKNLEKLEFVPDIYSPNYKLLKSKEVVDSIKERNMVLIPWTVNEEEDINRMLELEVDGIITDYPERVLNKI</sequence>
<dbReference type="GO" id="GO:0008081">
    <property type="term" value="F:phosphoric diester hydrolase activity"/>
    <property type="evidence" value="ECO:0007669"/>
    <property type="project" value="InterPro"/>
</dbReference>
<dbReference type="Pfam" id="PF03009">
    <property type="entry name" value="GDPD"/>
    <property type="match status" value="1"/>
</dbReference>
<dbReference type="STRING" id="447422.SAMN05660903_03607"/>
<evidence type="ECO:0000256" key="1">
    <source>
        <dbReference type="SAM" id="MobiDB-lite"/>
    </source>
</evidence>
<dbReference type="Gene3D" id="3.20.20.190">
    <property type="entry name" value="Phosphatidylinositol (PI) phosphodiesterase"/>
    <property type="match status" value="1"/>
</dbReference>
<dbReference type="PANTHER" id="PTHR46211">
    <property type="entry name" value="GLYCEROPHOSPHORYL DIESTER PHOSPHODIESTERASE"/>
    <property type="match status" value="1"/>
</dbReference>
<gene>
    <name evidence="4" type="ORF">APR41_17560</name>
</gene>
<dbReference type="PROSITE" id="PS51257">
    <property type="entry name" value="PROKAR_LIPOPROTEIN"/>
    <property type="match status" value="1"/>
</dbReference>
<dbReference type="EMBL" id="LKTS01000020">
    <property type="protein sequence ID" value="PKD18815.1"/>
    <property type="molecule type" value="Genomic_DNA"/>
</dbReference>
<name>A0A2N0TVM3_9FLAO</name>
<feature type="region of interest" description="Disordered" evidence="1">
    <location>
        <begin position="22"/>
        <end position="52"/>
    </location>
</feature>
<evidence type="ECO:0000259" key="3">
    <source>
        <dbReference type="PROSITE" id="PS51704"/>
    </source>
</evidence>
<dbReference type="SUPFAM" id="SSF51695">
    <property type="entry name" value="PLC-like phosphodiesterases"/>
    <property type="match status" value="1"/>
</dbReference>
<evidence type="ECO:0000313" key="5">
    <source>
        <dbReference type="Proteomes" id="UP000232673"/>
    </source>
</evidence>
<dbReference type="InterPro" id="IPR017946">
    <property type="entry name" value="PLC-like_Pdiesterase_TIM-brl"/>
</dbReference>
<organism evidence="4 5">
    <name type="scientific">Salegentibacter salinarum</name>
    <dbReference type="NCBI Taxonomy" id="447422"/>
    <lineage>
        <taxon>Bacteria</taxon>
        <taxon>Pseudomonadati</taxon>
        <taxon>Bacteroidota</taxon>
        <taxon>Flavobacteriia</taxon>
        <taxon>Flavobacteriales</taxon>
        <taxon>Flavobacteriaceae</taxon>
        <taxon>Salegentibacter</taxon>
    </lineage>
</organism>
<keyword evidence="5" id="KW-1185">Reference proteome</keyword>
<evidence type="ECO:0000256" key="2">
    <source>
        <dbReference type="SAM" id="SignalP"/>
    </source>
</evidence>
<feature type="chain" id="PRO_5015007019" evidence="2">
    <location>
        <begin position="23"/>
        <end position="309"/>
    </location>
</feature>
<dbReference type="AlphaFoldDB" id="A0A2N0TVM3"/>
<dbReference type="Proteomes" id="UP000232673">
    <property type="component" value="Unassembled WGS sequence"/>
</dbReference>
<feature type="domain" description="GP-PDE" evidence="3">
    <location>
        <begin position="40"/>
        <end position="309"/>
    </location>
</feature>
<dbReference type="GO" id="GO:0006629">
    <property type="term" value="P:lipid metabolic process"/>
    <property type="evidence" value="ECO:0007669"/>
    <property type="project" value="InterPro"/>
</dbReference>
<dbReference type="OrthoDB" id="384721at2"/>
<reference evidence="4 5" key="1">
    <citation type="submission" date="2015-10" db="EMBL/GenBank/DDBJ databases">
        <title>Draft genome sequence of Salegentibacter salinarum KCTC 12975.</title>
        <authorList>
            <person name="Lin W."/>
            <person name="Zheng Q."/>
        </authorList>
    </citation>
    <scope>NUCLEOTIDE SEQUENCE [LARGE SCALE GENOMIC DNA]</scope>
    <source>
        <strain evidence="4 5">KCTC 12975</strain>
    </source>
</reference>
<proteinExistence type="predicted"/>
<accession>A0A2N0TVM3</accession>
<feature type="signal peptide" evidence="2">
    <location>
        <begin position="1"/>
        <end position="22"/>
    </location>
</feature>
<evidence type="ECO:0000313" key="4">
    <source>
        <dbReference type="EMBL" id="PKD18815.1"/>
    </source>
</evidence>
<comment type="caution">
    <text evidence="4">The sequence shown here is derived from an EMBL/GenBank/DDBJ whole genome shotgun (WGS) entry which is preliminary data.</text>
</comment>
<dbReference type="PANTHER" id="PTHR46211:SF14">
    <property type="entry name" value="GLYCEROPHOSPHODIESTER PHOSPHODIESTERASE"/>
    <property type="match status" value="1"/>
</dbReference>
<dbReference type="RefSeq" id="WP_079714565.1">
    <property type="nucleotide sequence ID" value="NZ_FUZC01000023.1"/>
</dbReference>
<protein>
    <submittedName>
        <fullName evidence="4">Glycerophosphodiester phosphodiesterase</fullName>
    </submittedName>
</protein>
<dbReference type="InterPro" id="IPR030395">
    <property type="entry name" value="GP_PDE_dom"/>
</dbReference>
<feature type="compositionally biased region" description="Basic and acidic residues" evidence="1">
    <location>
        <begin position="25"/>
        <end position="34"/>
    </location>
</feature>
<dbReference type="PROSITE" id="PS51704">
    <property type="entry name" value="GP_PDE"/>
    <property type="match status" value="1"/>
</dbReference>